<dbReference type="AlphaFoldDB" id="A0A919T2M5"/>
<evidence type="ECO:0000313" key="1">
    <source>
        <dbReference type="EMBL" id="GIM82643.1"/>
    </source>
</evidence>
<gene>
    <name evidence="1" type="ORF">Aco04nite_82540</name>
</gene>
<proteinExistence type="predicted"/>
<accession>A0A919T2M5</accession>
<evidence type="ECO:0000313" key="2">
    <source>
        <dbReference type="Proteomes" id="UP000680865"/>
    </source>
</evidence>
<name>A0A919T2M5_9ACTN</name>
<organism evidence="1 2">
    <name type="scientific">Winogradskya consettensis</name>
    <dbReference type="NCBI Taxonomy" id="113560"/>
    <lineage>
        <taxon>Bacteria</taxon>
        <taxon>Bacillati</taxon>
        <taxon>Actinomycetota</taxon>
        <taxon>Actinomycetes</taxon>
        <taxon>Micromonosporales</taxon>
        <taxon>Micromonosporaceae</taxon>
        <taxon>Winogradskya</taxon>
    </lineage>
</organism>
<dbReference type="RefSeq" id="WP_213002623.1">
    <property type="nucleotide sequence ID" value="NZ_BAAATW010000006.1"/>
</dbReference>
<dbReference type="Proteomes" id="UP000680865">
    <property type="component" value="Unassembled WGS sequence"/>
</dbReference>
<comment type="caution">
    <text evidence="1">The sequence shown here is derived from an EMBL/GenBank/DDBJ whole genome shotgun (WGS) entry which is preliminary data.</text>
</comment>
<reference evidence="1" key="1">
    <citation type="submission" date="2021-03" db="EMBL/GenBank/DDBJ databases">
        <title>Whole genome shotgun sequence of Actinoplanes consettensis NBRC 14913.</title>
        <authorList>
            <person name="Komaki H."/>
            <person name="Tamura T."/>
        </authorList>
    </citation>
    <scope>NUCLEOTIDE SEQUENCE</scope>
    <source>
        <strain evidence="1">NBRC 14913</strain>
    </source>
</reference>
<protein>
    <submittedName>
        <fullName evidence="1">Uncharacterized protein</fullName>
    </submittedName>
</protein>
<dbReference type="EMBL" id="BOQP01000052">
    <property type="protein sequence ID" value="GIM82643.1"/>
    <property type="molecule type" value="Genomic_DNA"/>
</dbReference>
<sequence length="90" mass="10044">MSRHELPAEGGLEVVVGWDPPMQTFFASVLDRTLRGEDPDYTKVWIGFASTAILDPRRVCDAVRPYAKEIPDWILPALHADALEAPGVLW</sequence>
<keyword evidence="2" id="KW-1185">Reference proteome</keyword>